<dbReference type="RefSeq" id="WP_197941868.1">
    <property type="nucleotide sequence ID" value="NZ_CP065644.1"/>
</dbReference>
<accession>A0AB37H1G4</accession>
<geneLocation type="plasmid" evidence="2 3">
    <name>unnamed4</name>
</geneLocation>
<evidence type="ECO:0000313" key="3">
    <source>
        <dbReference type="Proteomes" id="UP000595038"/>
    </source>
</evidence>
<dbReference type="AlphaFoldDB" id="A0AB37H1G4"/>
<protein>
    <recommendedName>
        <fullName evidence="4">DUF2187 domain-containing protein</fullName>
    </recommendedName>
</protein>
<dbReference type="Proteomes" id="UP000595038">
    <property type="component" value="Plasmid unnamed4"/>
</dbReference>
<sequence>MRKFQKGDEVQILIDITSGWHIPKDSIGKVLEHYKEDEEVSYVEVDFHYKETAARLRKDESLSYWDIACGPIVHEKHLELVRK</sequence>
<geneLocation type="plasmid" evidence="1 3">
    <name>unnamed1</name>
</geneLocation>
<dbReference type="EMBL" id="CP065648">
    <property type="protein sequence ID" value="QPR75165.1"/>
    <property type="molecule type" value="Genomic_DNA"/>
</dbReference>
<evidence type="ECO:0000313" key="1">
    <source>
        <dbReference type="EMBL" id="QPR70523.1"/>
    </source>
</evidence>
<evidence type="ECO:0000313" key="2">
    <source>
        <dbReference type="EMBL" id="QPR75165.1"/>
    </source>
</evidence>
<gene>
    <name evidence="1" type="ORF">I6G80_00150</name>
    <name evidence="2" type="ORF">I6G80_24475</name>
</gene>
<dbReference type="Proteomes" id="UP000595038">
    <property type="component" value="Plasmid unnamed1"/>
</dbReference>
<proteinExistence type="predicted"/>
<name>A0AB37H1G4_BACLI</name>
<dbReference type="EMBL" id="CP065644">
    <property type="protein sequence ID" value="QPR70523.1"/>
    <property type="molecule type" value="Genomic_DNA"/>
</dbReference>
<evidence type="ECO:0008006" key="4">
    <source>
        <dbReference type="Google" id="ProtNLM"/>
    </source>
</evidence>
<organism evidence="2 3">
    <name type="scientific">Bacillus licheniformis</name>
    <dbReference type="NCBI Taxonomy" id="1402"/>
    <lineage>
        <taxon>Bacteria</taxon>
        <taxon>Bacillati</taxon>
        <taxon>Bacillota</taxon>
        <taxon>Bacilli</taxon>
        <taxon>Bacillales</taxon>
        <taxon>Bacillaceae</taxon>
        <taxon>Bacillus</taxon>
    </lineage>
</organism>
<keyword evidence="2" id="KW-0614">Plasmid</keyword>
<reference evidence="2 3" key="1">
    <citation type="submission" date="2020-12" db="EMBL/GenBank/DDBJ databases">
        <title>FDA dAtabase for Regulatory Grade micrObial Sequences (FDA-ARGOS): Supporting development and validation of Infectious Disease Dx tests.</title>
        <authorList>
            <person name="Nelson B."/>
            <person name="Plummer A."/>
            <person name="Tallon L."/>
            <person name="Sadzewicz L."/>
            <person name="Zhao X."/>
            <person name="Boylan J."/>
            <person name="Ott S."/>
            <person name="Bowen H."/>
            <person name="Vavikolanu K."/>
            <person name="Mehta A."/>
            <person name="Aluvathingal J."/>
            <person name="Nadendla S."/>
            <person name="Myers T."/>
            <person name="Yan Y."/>
            <person name="Sichtig H."/>
        </authorList>
    </citation>
    <scope>NUCLEOTIDE SEQUENCE [LARGE SCALE GENOMIC DNA]</scope>
    <source>
        <strain evidence="2 3">FDAARGOS_923</strain>
        <plasmid evidence="1 3">unnamed1</plasmid>
        <plasmid evidence="2 3">unnamed4</plasmid>
    </source>
</reference>